<protein>
    <recommendedName>
        <fullName evidence="17">ADP-ribosylhydrolase ARH3</fullName>
        <ecNumber evidence="7">3.2.1.143</ecNumber>
    </recommendedName>
    <alternativeName>
        <fullName evidence="18">ADP-ribose glycohydrolase ARH3</fullName>
    </alternativeName>
    <alternativeName>
        <fullName evidence="19">ADP-ribosylhydrolase 3</fullName>
    </alternativeName>
    <alternativeName>
        <fullName evidence="22">O-acetyl-ADP-ribose deacetylase ARH3</fullName>
    </alternativeName>
    <alternativeName>
        <fullName evidence="23">Poly(ADP-ribose) glycohydrolase ARH3</fullName>
    </alternativeName>
    <alternativeName>
        <fullName evidence="21">[Protein ADP-ribosylarginine] hydrolase-like protein 2</fullName>
    </alternativeName>
    <alternativeName>
        <fullName evidence="20">[Protein ADP-ribosylserine] hydrolase</fullName>
    </alternativeName>
</protein>
<evidence type="ECO:0000313" key="27">
    <source>
        <dbReference type="Proteomes" id="UP000008144"/>
    </source>
</evidence>
<evidence type="ECO:0000256" key="2">
    <source>
        <dbReference type="ARBA" id="ARBA00004286"/>
    </source>
</evidence>
<evidence type="ECO:0000256" key="16">
    <source>
        <dbReference type="ARBA" id="ARBA00023242"/>
    </source>
</evidence>
<keyword evidence="12" id="KW-0378">Hydrolase</keyword>
<evidence type="ECO:0000256" key="17">
    <source>
        <dbReference type="ARBA" id="ARBA00041057"/>
    </source>
</evidence>
<dbReference type="PANTHER" id="PTHR16222:SF24">
    <property type="entry name" value="ADP-RIBOSYLHYDROLASE ARH3"/>
    <property type="match status" value="1"/>
</dbReference>
<evidence type="ECO:0000256" key="24">
    <source>
        <dbReference type="ARBA" id="ARBA00049015"/>
    </source>
</evidence>
<reference evidence="26" key="3">
    <citation type="submission" date="2025-08" db="UniProtKB">
        <authorList>
            <consortium name="Ensembl"/>
        </authorList>
    </citation>
    <scope>IDENTIFICATION</scope>
</reference>
<comment type="cofactor">
    <cofactor evidence="25">
        <name>Mg(2+)</name>
        <dbReference type="ChEBI" id="CHEBI:18420"/>
    </cofactor>
    <text evidence="25">Binds 2 magnesium ions per subunit.</text>
</comment>
<evidence type="ECO:0000256" key="11">
    <source>
        <dbReference type="ARBA" id="ARBA00022763"/>
    </source>
</evidence>
<evidence type="ECO:0000256" key="19">
    <source>
        <dbReference type="ARBA" id="ARBA00042471"/>
    </source>
</evidence>
<evidence type="ECO:0000256" key="6">
    <source>
        <dbReference type="ARBA" id="ARBA00011245"/>
    </source>
</evidence>
<dbReference type="STRING" id="7719.ENSCINP00000032208"/>
<dbReference type="EC" id="3.2.1.143" evidence="7"/>
<evidence type="ECO:0000313" key="26">
    <source>
        <dbReference type="Ensembl" id="ENSCINP00000032208.1"/>
    </source>
</evidence>
<comment type="subcellular location">
    <subcellularLocation>
        <location evidence="2">Chromosome</location>
    </subcellularLocation>
    <subcellularLocation>
        <location evidence="4">Cytoplasm</location>
    </subcellularLocation>
    <subcellularLocation>
        <location evidence="3">Mitochondrion matrix</location>
    </subcellularLocation>
    <subcellularLocation>
        <location evidence="1">Nucleus</location>
    </subcellularLocation>
</comment>
<reference evidence="27" key="1">
    <citation type="journal article" date="2002" name="Science">
        <title>The draft genome of Ciona intestinalis: insights into chordate and vertebrate origins.</title>
        <authorList>
            <person name="Dehal P."/>
            <person name="Satou Y."/>
            <person name="Campbell R.K."/>
            <person name="Chapman J."/>
            <person name="Degnan B."/>
            <person name="De Tomaso A."/>
            <person name="Davidson B."/>
            <person name="Di Gregorio A."/>
            <person name="Gelpke M."/>
            <person name="Goodstein D.M."/>
            <person name="Harafuji N."/>
            <person name="Hastings K.E."/>
            <person name="Ho I."/>
            <person name="Hotta K."/>
            <person name="Huang W."/>
            <person name="Kawashima T."/>
            <person name="Lemaire P."/>
            <person name="Martinez D."/>
            <person name="Meinertzhagen I.A."/>
            <person name="Necula S."/>
            <person name="Nonaka M."/>
            <person name="Putnam N."/>
            <person name="Rash S."/>
            <person name="Saiga H."/>
            <person name="Satake M."/>
            <person name="Terry A."/>
            <person name="Yamada L."/>
            <person name="Wang H.G."/>
            <person name="Awazu S."/>
            <person name="Azumi K."/>
            <person name="Boore J."/>
            <person name="Branno M."/>
            <person name="Chin-Bow S."/>
            <person name="DeSantis R."/>
            <person name="Doyle S."/>
            <person name="Francino P."/>
            <person name="Keys D.N."/>
            <person name="Haga S."/>
            <person name="Hayashi H."/>
            <person name="Hino K."/>
            <person name="Imai K.S."/>
            <person name="Inaba K."/>
            <person name="Kano S."/>
            <person name="Kobayashi K."/>
            <person name="Kobayashi M."/>
            <person name="Lee B.I."/>
            <person name="Makabe K.W."/>
            <person name="Manohar C."/>
            <person name="Matassi G."/>
            <person name="Medina M."/>
            <person name="Mochizuki Y."/>
            <person name="Mount S."/>
            <person name="Morishita T."/>
            <person name="Miura S."/>
            <person name="Nakayama A."/>
            <person name="Nishizaka S."/>
            <person name="Nomoto H."/>
            <person name="Ohta F."/>
            <person name="Oishi K."/>
            <person name="Rigoutsos I."/>
            <person name="Sano M."/>
            <person name="Sasaki A."/>
            <person name="Sasakura Y."/>
            <person name="Shoguchi E."/>
            <person name="Shin-i T."/>
            <person name="Spagnuolo A."/>
            <person name="Stainier D."/>
            <person name="Suzuki M.M."/>
            <person name="Tassy O."/>
            <person name="Takatori N."/>
            <person name="Tokuoka M."/>
            <person name="Yagi K."/>
            <person name="Yoshizaki F."/>
            <person name="Wada S."/>
            <person name="Zhang C."/>
            <person name="Hyatt P.D."/>
            <person name="Larimer F."/>
            <person name="Detter C."/>
            <person name="Doggett N."/>
            <person name="Glavina T."/>
            <person name="Hawkins T."/>
            <person name="Richardson P."/>
            <person name="Lucas S."/>
            <person name="Kohara Y."/>
            <person name="Levine M."/>
            <person name="Satoh N."/>
            <person name="Rokhsar D.S."/>
        </authorList>
    </citation>
    <scope>NUCLEOTIDE SEQUENCE [LARGE SCALE GENOMIC DNA]</scope>
</reference>
<dbReference type="InterPro" id="IPR005502">
    <property type="entry name" value="Ribosyl_crysJ1"/>
</dbReference>
<dbReference type="GO" id="GO:0005739">
    <property type="term" value="C:mitochondrion"/>
    <property type="evidence" value="ECO:0000318"/>
    <property type="project" value="GO_Central"/>
</dbReference>
<dbReference type="GO" id="GO:0005759">
    <property type="term" value="C:mitochondrial matrix"/>
    <property type="evidence" value="ECO:0007669"/>
    <property type="project" value="UniProtKB-SubCell"/>
</dbReference>
<evidence type="ECO:0000256" key="7">
    <source>
        <dbReference type="ARBA" id="ARBA00012255"/>
    </source>
</evidence>
<dbReference type="Pfam" id="PF03747">
    <property type="entry name" value="ADP_ribosyl_GH"/>
    <property type="match status" value="1"/>
</dbReference>
<keyword evidence="15" id="KW-0234">DNA repair</keyword>
<feature type="binding site" evidence="25">
    <location>
        <position position="71"/>
    </location>
    <ligand>
        <name>Mg(2+)</name>
        <dbReference type="ChEBI" id="CHEBI:18420"/>
        <label>1</label>
    </ligand>
</feature>
<evidence type="ECO:0000256" key="1">
    <source>
        <dbReference type="ARBA" id="ARBA00004123"/>
    </source>
</evidence>
<dbReference type="Ensembl" id="ENSCINT00000030784.1">
    <property type="protein sequence ID" value="ENSCINP00000032208.1"/>
    <property type="gene ID" value="ENSCING00000019088.1"/>
</dbReference>
<evidence type="ECO:0000256" key="21">
    <source>
        <dbReference type="ARBA" id="ARBA00042850"/>
    </source>
</evidence>
<feature type="binding site" evidence="25">
    <location>
        <position position="73"/>
    </location>
    <ligand>
        <name>Mg(2+)</name>
        <dbReference type="ChEBI" id="CHEBI:18420"/>
        <label>1</label>
    </ligand>
</feature>
<evidence type="ECO:0000256" key="12">
    <source>
        <dbReference type="ARBA" id="ARBA00022801"/>
    </source>
</evidence>
<dbReference type="AlphaFoldDB" id="H2XRC4"/>
<dbReference type="HOGENOM" id="CLU_024566_8_2_1"/>
<dbReference type="GeneTree" id="ENSGT00390000015369"/>
<evidence type="ECO:0000256" key="14">
    <source>
        <dbReference type="ARBA" id="ARBA00023128"/>
    </source>
</evidence>
<evidence type="ECO:0000256" key="13">
    <source>
        <dbReference type="ARBA" id="ARBA00022842"/>
    </source>
</evidence>
<feature type="binding site" evidence="25">
    <location>
        <position position="309"/>
    </location>
    <ligand>
        <name>Mg(2+)</name>
        <dbReference type="ChEBI" id="CHEBI:18420"/>
        <label>1</label>
    </ligand>
</feature>
<dbReference type="Proteomes" id="UP000008144">
    <property type="component" value="Chromosome 5"/>
</dbReference>
<keyword evidence="27" id="KW-1185">Reference proteome</keyword>
<evidence type="ECO:0000256" key="25">
    <source>
        <dbReference type="PIRSR" id="PIRSR605502-1"/>
    </source>
</evidence>
<proteinExistence type="inferred from homology"/>
<dbReference type="PANTHER" id="PTHR16222">
    <property type="entry name" value="ADP-RIBOSYLGLYCOHYDROLASE"/>
    <property type="match status" value="1"/>
</dbReference>
<feature type="binding site" evidence="25">
    <location>
        <position position="72"/>
    </location>
    <ligand>
        <name>Mg(2+)</name>
        <dbReference type="ChEBI" id="CHEBI:18420"/>
        <label>1</label>
    </ligand>
</feature>
<keyword evidence="14" id="KW-0496">Mitochondrion</keyword>
<evidence type="ECO:0000256" key="9">
    <source>
        <dbReference type="ARBA" id="ARBA00022490"/>
    </source>
</evidence>
<feature type="binding site" evidence="25">
    <location>
        <position position="307"/>
    </location>
    <ligand>
        <name>Mg(2+)</name>
        <dbReference type="ChEBI" id="CHEBI:18420"/>
        <label>1</label>
    </ligand>
</feature>
<reference evidence="26" key="2">
    <citation type="journal article" date="2008" name="Genome Biol.">
        <title>Improved genome assembly and evidence-based global gene model set for the chordate Ciona intestinalis: new insight into intron and operon populations.</title>
        <authorList>
            <person name="Satou Y."/>
            <person name="Mineta K."/>
            <person name="Ogasawara M."/>
            <person name="Sasakura Y."/>
            <person name="Shoguchi E."/>
            <person name="Ueno K."/>
            <person name="Yamada L."/>
            <person name="Matsumoto J."/>
            <person name="Wasserscheid J."/>
            <person name="Dewar K."/>
            <person name="Wiley G.B."/>
            <person name="Macmil S.L."/>
            <person name="Roe B.A."/>
            <person name="Zeller R.W."/>
            <person name="Hastings K.E."/>
            <person name="Lemaire P."/>
            <person name="Lindquist E."/>
            <person name="Endo T."/>
            <person name="Hotta K."/>
            <person name="Inaba K."/>
        </authorList>
    </citation>
    <scope>NUCLEOTIDE SEQUENCE [LARGE SCALE GENOMIC DNA]</scope>
    <source>
        <strain evidence="26">wild type</strain>
    </source>
</reference>
<dbReference type="InParanoid" id="H2XRC4"/>
<evidence type="ECO:0000256" key="5">
    <source>
        <dbReference type="ARBA" id="ARBA00010702"/>
    </source>
</evidence>
<evidence type="ECO:0000256" key="15">
    <source>
        <dbReference type="ARBA" id="ARBA00023204"/>
    </source>
</evidence>
<dbReference type="InterPro" id="IPR036705">
    <property type="entry name" value="Ribosyl_crysJ1_sf"/>
</dbReference>
<organism evidence="26 27">
    <name type="scientific">Ciona intestinalis</name>
    <name type="common">Transparent sea squirt</name>
    <name type="synonym">Ascidia intestinalis</name>
    <dbReference type="NCBI Taxonomy" id="7719"/>
    <lineage>
        <taxon>Eukaryota</taxon>
        <taxon>Metazoa</taxon>
        <taxon>Chordata</taxon>
        <taxon>Tunicata</taxon>
        <taxon>Ascidiacea</taxon>
        <taxon>Phlebobranchia</taxon>
        <taxon>Cionidae</taxon>
        <taxon>Ciona</taxon>
    </lineage>
</organism>
<evidence type="ECO:0000256" key="23">
    <source>
        <dbReference type="ARBA" id="ARBA00043193"/>
    </source>
</evidence>
<dbReference type="InterPro" id="IPR050792">
    <property type="entry name" value="ADP-ribosylglycohydrolase"/>
</dbReference>
<dbReference type="FunCoup" id="H2XRC4">
    <property type="interactions" value="144"/>
</dbReference>
<keyword evidence="10 25" id="KW-0479">Metal-binding</keyword>
<dbReference type="OMA" id="WHWTDDT"/>
<evidence type="ECO:0000256" key="20">
    <source>
        <dbReference type="ARBA" id="ARBA00042722"/>
    </source>
</evidence>
<feature type="binding site" evidence="25">
    <location>
        <position position="310"/>
    </location>
    <ligand>
        <name>Mg(2+)</name>
        <dbReference type="ChEBI" id="CHEBI:18420"/>
        <label>1</label>
    </ligand>
</feature>
<dbReference type="EMBL" id="EAAA01002144">
    <property type="status" value="NOT_ANNOTATED_CDS"/>
    <property type="molecule type" value="Genomic_DNA"/>
</dbReference>
<comment type="catalytic activity">
    <reaction evidence="24">
        <text>alpha-NAD(+) + H2O = ADP-D-ribose + nicotinamide + H(+)</text>
        <dbReference type="Rhea" id="RHEA:68792"/>
        <dbReference type="ChEBI" id="CHEBI:15377"/>
        <dbReference type="ChEBI" id="CHEBI:15378"/>
        <dbReference type="ChEBI" id="CHEBI:17154"/>
        <dbReference type="ChEBI" id="CHEBI:57967"/>
        <dbReference type="ChEBI" id="CHEBI:77017"/>
    </reaction>
</comment>
<evidence type="ECO:0000256" key="22">
    <source>
        <dbReference type="ARBA" id="ARBA00043187"/>
    </source>
</evidence>
<dbReference type="FunFam" id="1.10.4080.10:FF:000001">
    <property type="entry name" value="ADP-ribose glycohydrolase ARH3"/>
    <property type="match status" value="1"/>
</dbReference>
<name>H2XRC4_CIOIN</name>
<dbReference type="GO" id="GO:0004649">
    <property type="term" value="F:poly(ADP-ribose) glycohydrolase activity"/>
    <property type="evidence" value="ECO:0007669"/>
    <property type="project" value="UniProtKB-EC"/>
</dbReference>
<keyword evidence="16" id="KW-0539">Nucleus</keyword>
<dbReference type="GO" id="GO:0046872">
    <property type="term" value="F:metal ion binding"/>
    <property type="evidence" value="ECO:0007669"/>
    <property type="project" value="UniProtKB-KW"/>
</dbReference>
<evidence type="ECO:0000256" key="10">
    <source>
        <dbReference type="ARBA" id="ARBA00022723"/>
    </source>
</evidence>
<keyword evidence="9" id="KW-0963">Cytoplasm</keyword>
<keyword evidence="11" id="KW-0227">DNA damage</keyword>
<keyword evidence="13 25" id="KW-0460">Magnesium</keyword>
<dbReference type="Gene3D" id="1.10.4080.10">
    <property type="entry name" value="ADP-ribosylation/Crystallin J1"/>
    <property type="match status" value="1"/>
</dbReference>
<comment type="similarity">
    <text evidence="5">Belongs to the ADP-ribosylglycohydrolase family.</text>
</comment>
<dbReference type="SUPFAM" id="SSF101478">
    <property type="entry name" value="ADP-ribosylglycohydrolase"/>
    <property type="match status" value="1"/>
</dbReference>
<evidence type="ECO:0000256" key="8">
    <source>
        <dbReference type="ARBA" id="ARBA00022454"/>
    </source>
</evidence>
<comment type="subunit">
    <text evidence="6">Monomer.</text>
</comment>
<dbReference type="GO" id="GO:0005694">
    <property type="term" value="C:chromosome"/>
    <property type="evidence" value="ECO:0007669"/>
    <property type="project" value="UniProtKB-SubCell"/>
</dbReference>
<dbReference type="GO" id="GO:0005634">
    <property type="term" value="C:nucleus"/>
    <property type="evidence" value="ECO:0000318"/>
    <property type="project" value="GO_Central"/>
</dbReference>
<evidence type="ECO:0000256" key="4">
    <source>
        <dbReference type="ARBA" id="ARBA00004496"/>
    </source>
</evidence>
<dbReference type="GO" id="GO:0006281">
    <property type="term" value="P:DNA repair"/>
    <property type="evidence" value="ECO:0007669"/>
    <property type="project" value="UniProtKB-KW"/>
</dbReference>
<accession>H2XRC4</accession>
<dbReference type="GO" id="GO:0140290">
    <property type="term" value="P:peptidyl-serine ADP-deribosylation"/>
    <property type="evidence" value="ECO:0007669"/>
    <property type="project" value="UniProtKB-ARBA"/>
</dbReference>
<reference evidence="26" key="4">
    <citation type="submission" date="2025-09" db="UniProtKB">
        <authorList>
            <consortium name="Ensembl"/>
        </authorList>
    </citation>
    <scope>IDENTIFICATION</scope>
</reference>
<keyword evidence="8" id="KW-0158">Chromosome</keyword>
<sequence length="351" mass="38383">ASLTTVFPMAQMRSRSKYYGAVLGALVGDCIGAQFESGWCPVAFSTLLKLTDTLKEKVSDGSSEKWMLYYTDDTEMAHELGKSMLSKGAFDAKNVAECFGETYFASKPCRWYGGSVPNVFKQLQAVRYKGDPYGPAAKQFNGQGSYGNGSAMRVFPVSLFYFEDVDKVMHFAACSSKITHSHINAINGAILQALAVHTALSSSRDTTWDIVLNKLTKYAEKLEESKSIDSRVYCQKLNEMYRMILAKHIPTQNEIDDKIGTGIRSDEAMCAALFSFLLILAGKSPPELSHLSPICQVILYAISLGGDTDTIATMAGAIAGAYYGEEGIPKNWIQACEGNEEACNLALNLFN</sequence>
<evidence type="ECO:0000256" key="18">
    <source>
        <dbReference type="ARBA" id="ARBA00042398"/>
    </source>
</evidence>
<evidence type="ECO:0000256" key="3">
    <source>
        <dbReference type="ARBA" id="ARBA00004305"/>
    </source>
</evidence>